<reference evidence="6" key="3">
    <citation type="submission" date="2020-06" db="EMBL/GenBank/DDBJ databases">
        <title>Helianthus annuus Genome sequencing and assembly Release 2.</title>
        <authorList>
            <person name="Gouzy J."/>
            <person name="Langlade N."/>
            <person name="Munos S."/>
        </authorList>
    </citation>
    <scope>NUCLEOTIDE SEQUENCE</scope>
    <source>
        <tissue evidence="6">Leaves</tissue>
    </source>
</reference>
<proteinExistence type="predicted"/>
<dbReference type="InterPro" id="IPR002048">
    <property type="entry name" value="EF_hand_dom"/>
</dbReference>
<evidence type="ECO:0000313" key="8">
    <source>
        <dbReference type="Proteomes" id="UP000215914"/>
    </source>
</evidence>
<feature type="domain" description="EF-hand" evidence="5">
    <location>
        <begin position="13"/>
        <end position="48"/>
    </location>
</feature>
<evidence type="ECO:0000256" key="3">
    <source>
        <dbReference type="ARBA" id="ARBA00022737"/>
    </source>
</evidence>
<dbReference type="OMA" id="IMEDVDT"/>
<dbReference type="GO" id="GO:0005509">
    <property type="term" value="F:calcium ion binding"/>
    <property type="evidence" value="ECO:0007669"/>
    <property type="project" value="InterPro"/>
</dbReference>
<name>A0A251VMY6_HELAN</name>
<evidence type="ECO:0000256" key="4">
    <source>
        <dbReference type="ARBA" id="ARBA00022837"/>
    </source>
</evidence>
<feature type="domain" description="EF-hand" evidence="5">
    <location>
        <begin position="87"/>
        <end position="122"/>
    </location>
</feature>
<evidence type="ECO:0000313" key="6">
    <source>
        <dbReference type="EMBL" id="KAF5755773.1"/>
    </source>
</evidence>
<keyword evidence="3" id="KW-0677">Repeat</keyword>
<dbReference type="Proteomes" id="UP000215914">
    <property type="component" value="Chromosome 1"/>
</dbReference>
<reference evidence="7" key="2">
    <citation type="submission" date="2017-02" db="EMBL/GenBank/DDBJ databases">
        <title>Sunflower complete genome.</title>
        <authorList>
            <person name="Langlade N."/>
            <person name="Munos S."/>
        </authorList>
    </citation>
    <scope>NUCLEOTIDE SEQUENCE [LARGE SCALE GENOMIC DNA]</scope>
    <source>
        <tissue evidence="7">Leaves</tissue>
    </source>
</reference>
<dbReference type="PROSITE" id="PS00018">
    <property type="entry name" value="EF_HAND_1"/>
    <property type="match status" value="4"/>
</dbReference>
<dbReference type="InterPro" id="IPR011992">
    <property type="entry name" value="EF-hand-dom_pair"/>
</dbReference>
<dbReference type="FunCoup" id="A0A251VMY6">
    <property type="interactions" value="475"/>
</dbReference>
<dbReference type="FunFam" id="1.10.238.10:FF:000353">
    <property type="entry name" value="Probable calcium-binding protein CML31"/>
    <property type="match status" value="1"/>
</dbReference>
<dbReference type="PROSITE" id="PS50222">
    <property type="entry name" value="EF_HAND_2"/>
    <property type="match status" value="4"/>
</dbReference>
<evidence type="ECO:0000256" key="2">
    <source>
        <dbReference type="ARBA" id="ARBA00022723"/>
    </source>
</evidence>
<dbReference type="PANTHER" id="PTHR10891">
    <property type="entry name" value="EF-HAND CALCIUM-BINDING DOMAIN CONTAINING PROTEIN"/>
    <property type="match status" value="1"/>
</dbReference>
<dbReference type="InterPro" id="IPR018247">
    <property type="entry name" value="EF_Hand_1_Ca_BS"/>
</dbReference>
<keyword evidence="4" id="KW-0106">Calcium</keyword>
<protein>
    <submittedName>
        <fullName evidence="6">EF-hand domain pair protein CML</fullName>
    </submittedName>
    <submittedName>
        <fullName evidence="7">Putative EF hand calcium-binding protein family</fullName>
    </submittedName>
</protein>
<dbReference type="STRING" id="4232.A0A251VMY6"/>
<dbReference type="SMART" id="SM00054">
    <property type="entry name" value="EFh"/>
    <property type="match status" value="4"/>
</dbReference>
<dbReference type="Gene3D" id="1.10.238.10">
    <property type="entry name" value="EF-hand"/>
    <property type="match status" value="2"/>
</dbReference>
<evidence type="ECO:0000256" key="1">
    <source>
        <dbReference type="ARBA" id="ARBA00003291"/>
    </source>
</evidence>
<dbReference type="CDD" id="cd00051">
    <property type="entry name" value="EFh"/>
    <property type="match status" value="2"/>
</dbReference>
<dbReference type="InterPro" id="IPR039647">
    <property type="entry name" value="EF_hand_pair_protein_CML-like"/>
</dbReference>
<evidence type="ECO:0000259" key="5">
    <source>
        <dbReference type="PROSITE" id="PS50222"/>
    </source>
</evidence>
<evidence type="ECO:0000313" key="7">
    <source>
        <dbReference type="EMBL" id="OTG36928.1"/>
    </source>
</evidence>
<dbReference type="Pfam" id="PF13499">
    <property type="entry name" value="EF-hand_7"/>
    <property type="match status" value="2"/>
</dbReference>
<dbReference type="FunFam" id="1.10.238.10:FF:000003">
    <property type="entry name" value="Calmodulin A"/>
    <property type="match status" value="1"/>
</dbReference>
<accession>A0A251VMY6</accession>
<dbReference type="AlphaFoldDB" id="A0A251VMY6"/>
<dbReference type="EMBL" id="CM007890">
    <property type="protein sequence ID" value="OTG36928.1"/>
    <property type="molecule type" value="Genomic_DNA"/>
</dbReference>
<reference evidence="6 8" key="1">
    <citation type="journal article" date="2017" name="Nature">
        <title>The sunflower genome provides insights into oil metabolism, flowering and Asterid evolution.</title>
        <authorList>
            <person name="Badouin H."/>
            <person name="Gouzy J."/>
            <person name="Grassa C.J."/>
            <person name="Murat F."/>
            <person name="Staton S.E."/>
            <person name="Cottret L."/>
            <person name="Lelandais-Briere C."/>
            <person name="Owens G.L."/>
            <person name="Carrere S."/>
            <person name="Mayjonade B."/>
            <person name="Legrand L."/>
            <person name="Gill N."/>
            <person name="Kane N.C."/>
            <person name="Bowers J.E."/>
            <person name="Hubner S."/>
            <person name="Bellec A."/>
            <person name="Berard A."/>
            <person name="Berges H."/>
            <person name="Blanchet N."/>
            <person name="Boniface M.C."/>
            <person name="Brunel D."/>
            <person name="Catrice O."/>
            <person name="Chaidir N."/>
            <person name="Claudel C."/>
            <person name="Donnadieu C."/>
            <person name="Faraut T."/>
            <person name="Fievet G."/>
            <person name="Helmstetter N."/>
            <person name="King M."/>
            <person name="Knapp S.J."/>
            <person name="Lai Z."/>
            <person name="Le Paslier M.C."/>
            <person name="Lippi Y."/>
            <person name="Lorenzon L."/>
            <person name="Mandel J.R."/>
            <person name="Marage G."/>
            <person name="Marchand G."/>
            <person name="Marquand E."/>
            <person name="Bret-Mestries E."/>
            <person name="Morien E."/>
            <person name="Nambeesan S."/>
            <person name="Nguyen T."/>
            <person name="Pegot-Espagnet P."/>
            <person name="Pouilly N."/>
            <person name="Raftis F."/>
            <person name="Sallet E."/>
            <person name="Schiex T."/>
            <person name="Thomas J."/>
            <person name="Vandecasteele C."/>
            <person name="Vares D."/>
            <person name="Vear F."/>
            <person name="Vautrin S."/>
            <person name="Crespi M."/>
            <person name="Mangin B."/>
            <person name="Burke J.M."/>
            <person name="Salse J."/>
            <person name="Munos S."/>
            <person name="Vincourt P."/>
            <person name="Rieseberg L.H."/>
            <person name="Langlade N.B."/>
        </authorList>
    </citation>
    <scope>NUCLEOTIDE SEQUENCE [LARGE SCALE GENOMIC DNA]</scope>
    <source>
        <strain evidence="8">cv. SF193</strain>
        <tissue evidence="6">Leaves</tissue>
    </source>
</reference>
<dbReference type="EMBL" id="MNCJ02000332">
    <property type="protein sequence ID" value="KAF5755773.1"/>
    <property type="molecule type" value="Genomic_DNA"/>
</dbReference>
<dbReference type="OrthoDB" id="26525at2759"/>
<comment type="function">
    <text evidence="1">Potential calcium sensor.</text>
</comment>
<keyword evidence="8" id="KW-1185">Reference proteome</keyword>
<sequence length="169" mass="18233">MSTQPITPSLYFPNVDDIKKVFNRFDTNGDGKISGTELIHVMKSLGSTTTDEEVNQMMKTIDTDSDGFINLEEFAGFCRANAGEEGEGAKELREAFEMYDLNNNGLISASELHQILGRLGESCTVEDCVKMIKSVDSDGDGCVNFDEFKKMMMASGGGSNGEGASSVAV</sequence>
<feature type="domain" description="EF-hand" evidence="5">
    <location>
        <begin position="123"/>
        <end position="158"/>
    </location>
</feature>
<dbReference type="SUPFAM" id="SSF47473">
    <property type="entry name" value="EF-hand"/>
    <property type="match status" value="1"/>
</dbReference>
<organism evidence="7 8">
    <name type="scientific">Helianthus annuus</name>
    <name type="common">Common sunflower</name>
    <dbReference type="NCBI Taxonomy" id="4232"/>
    <lineage>
        <taxon>Eukaryota</taxon>
        <taxon>Viridiplantae</taxon>
        <taxon>Streptophyta</taxon>
        <taxon>Embryophyta</taxon>
        <taxon>Tracheophyta</taxon>
        <taxon>Spermatophyta</taxon>
        <taxon>Magnoliopsida</taxon>
        <taxon>eudicotyledons</taxon>
        <taxon>Gunneridae</taxon>
        <taxon>Pentapetalae</taxon>
        <taxon>asterids</taxon>
        <taxon>campanulids</taxon>
        <taxon>Asterales</taxon>
        <taxon>Asteraceae</taxon>
        <taxon>Asteroideae</taxon>
        <taxon>Heliantheae alliance</taxon>
        <taxon>Heliantheae</taxon>
        <taxon>Helianthus</taxon>
    </lineage>
</organism>
<dbReference type="Gramene" id="mRNA:HanXRQr2_Chr17g0806561">
    <property type="protein sequence ID" value="CDS:HanXRQr2_Chr17g0806561.1"/>
    <property type="gene ID" value="HanXRQr2_Chr17g0806561"/>
</dbReference>
<gene>
    <name evidence="7" type="primary">TCH2</name>
    <name evidence="7" type="ORF">HannXRQ_Chr01g0013261</name>
    <name evidence="6" type="ORF">HanXRQr2_Chr17g0806561</name>
</gene>
<keyword evidence="2" id="KW-0479">Metal-binding</keyword>
<dbReference type="InParanoid" id="A0A251VMY6"/>
<feature type="domain" description="EF-hand" evidence="5">
    <location>
        <begin position="49"/>
        <end position="84"/>
    </location>
</feature>